<feature type="region of interest" description="Disordered" evidence="1">
    <location>
        <begin position="150"/>
        <end position="194"/>
    </location>
</feature>
<gene>
    <name evidence="2" type="ORF">ECRASSUSDP1_LOCUS18676</name>
</gene>
<evidence type="ECO:0000256" key="1">
    <source>
        <dbReference type="SAM" id="MobiDB-lite"/>
    </source>
</evidence>
<sequence>MRLECIRSCTRFLKKENKHISLNKNFKKDFQQYQDNDLRLRIDDKNVSKKDIEDGTQSSMRRKQIERRNLVKTDNFILPKLGGNSPSTSRIGTNEQITERSDHKVSIIPMRSNLKSNYLAASEDKSLKGNPDKVNGVLDQHLSDMLFSYKKGKNSDSSSRMSENPYNRFLNHSERSHGRKRYRKNVKFSKDVKK</sequence>
<organism evidence="2 3">
    <name type="scientific">Euplotes crassus</name>
    <dbReference type="NCBI Taxonomy" id="5936"/>
    <lineage>
        <taxon>Eukaryota</taxon>
        <taxon>Sar</taxon>
        <taxon>Alveolata</taxon>
        <taxon>Ciliophora</taxon>
        <taxon>Intramacronucleata</taxon>
        <taxon>Spirotrichea</taxon>
        <taxon>Hypotrichia</taxon>
        <taxon>Euplotida</taxon>
        <taxon>Euplotidae</taxon>
        <taxon>Moneuplotes</taxon>
    </lineage>
</organism>
<evidence type="ECO:0000313" key="3">
    <source>
        <dbReference type="Proteomes" id="UP001295684"/>
    </source>
</evidence>
<protein>
    <submittedName>
        <fullName evidence="2">Uncharacterized protein</fullName>
    </submittedName>
</protein>
<accession>A0AAD1XQJ1</accession>
<feature type="compositionally biased region" description="Basic residues" evidence="1">
    <location>
        <begin position="177"/>
        <end position="187"/>
    </location>
</feature>
<proteinExistence type="predicted"/>
<feature type="compositionally biased region" description="Polar residues" evidence="1">
    <location>
        <begin position="84"/>
        <end position="96"/>
    </location>
</feature>
<keyword evidence="3" id="KW-1185">Reference proteome</keyword>
<dbReference type="EMBL" id="CAMPGE010018925">
    <property type="protein sequence ID" value="CAI2377293.1"/>
    <property type="molecule type" value="Genomic_DNA"/>
</dbReference>
<dbReference type="AlphaFoldDB" id="A0AAD1XQJ1"/>
<evidence type="ECO:0000313" key="2">
    <source>
        <dbReference type="EMBL" id="CAI2377293.1"/>
    </source>
</evidence>
<feature type="region of interest" description="Disordered" evidence="1">
    <location>
        <begin position="79"/>
        <end position="100"/>
    </location>
</feature>
<name>A0AAD1XQJ1_EUPCR</name>
<reference evidence="2" key="1">
    <citation type="submission" date="2023-07" db="EMBL/GenBank/DDBJ databases">
        <authorList>
            <consortium name="AG Swart"/>
            <person name="Singh M."/>
            <person name="Singh A."/>
            <person name="Seah K."/>
            <person name="Emmerich C."/>
        </authorList>
    </citation>
    <scope>NUCLEOTIDE SEQUENCE</scope>
    <source>
        <strain evidence="2">DP1</strain>
    </source>
</reference>
<comment type="caution">
    <text evidence="2">The sequence shown here is derived from an EMBL/GenBank/DDBJ whole genome shotgun (WGS) entry which is preliminary data.</text>
</comment>
<dbReference type="Proteomes" id="UP001295684">
    <property type="component" value="Unassembled WGS sequence"/>
</dbReference>
<feature type="compositionally biased region" description="Polar residues" evidence="1">
    <location>
        <begin position="155"/>
        <end position="165"/>
    </location>
</feature>